<evidence type="ECO:0000256" key="9">
    <source>
        <dbReference type="ARBA" id="ARBA00030139"/>
    </source>
</evidence>
<dbReference type="Gene3D" id="3.90.180.10">
    <property type="entry name" value="Medium-chain alcohol dehydrogenases, catalytic domain"/>
    <property type="match status" value="1"/>
</dbReference>
<comment type="pathway">
    <text evidence="7">Carbohydrate degradation; L-arabinose degradation via L-arabinitol; D-xylulose 5-phosphate from L-arabinose (fungal route): step 4/5.</text>
</comment>
<dbReference type="Proteomes" id="UP000801428">
    <property type="component" value="Unassembled WGS sequence"/>
</dbReference>
<dbReference type="InterPro" id="IPR013149">
    <property type="entry name" value="ADH-like_C"/>
</dbReference>
<evidence type="ECO:0000313" key="15">
    <source>
        <dbReference type="Proteomes" id="UP000801428"/>
    </source>
</evidence>
<dbReference type="EC" id="1.1.1.9" evidence="8"/>
<feature type="region of interest" description="Disordered" evidence="11">
    <location>
        <begin position="1"/>
        <end position="21"/>
    </location>
</feature>
<dbReference type="InterPro" id="IPR036291">
    <property type="entry name" value="NAD(P)-bd_dom_sf"/>
</dbReference>
<dbReference type="SUPFAM" id="SSF51735">
    <property type="entry name" value="NAD(P)-binding Rossmann-fold domains"/>
    <property type="match status" value="1"/>
</dbReference>
<dbReference type="Pfam" id="PF00107">
    <property type="entry name" value="ADH_zinc_N"/>
    <property type="match status" value="1"/>
</dbReference>
<organism evidence="14 15">
    <name type="scientific">Curvularia kusanoi</name>
    <name type="common">Cochliobolus kusanoi</name>
    <dbReference type="NCBI Taxonomy" id="90978"/>
    <lineage>
        <taxon>Eukaryota</taxon>
        <taxon>Fungi</taxon>
        <taxon>Dikarya</taxon>
        <taxon>Ascomycota</taxon>
        <taxon>Pezizomycotina</taxon>
        <taxon>Dothideomycetes</taxon>
        <taxon>Pleosporomycetidae</taxon>
        <taxon>Pleosporales</taxon>
        <taxon>Pleosporineae</taxon>
        <taxon>Pleosporaceae</taxon>
        <taxon>Curvularia</taxon>
    </lineage>
</organism>
<evidence type="ECO:0000256" key="6">
    <source>
        <dbReference type="ARBA" id="ARBA00024843"/>
    </source>
</evidence>
<dbReference type="SUPFAM" id="SSF50129">
    <property type="entry name" value="GroES-like"/>
    <property type="match status" value="1"/>
</dbReference>
<dbReference type="PANTHER" id="PTHR43161:SF9">
    <property type="entry name" value="SORBITOL DEHYDROGENASE"/>
    <property type="match status" value="1"/>
</dbReference>
<dbReference type="OrthoDB" id="3941538at2759"/>
<evidence type="ECO:0000256" key="1">
    <source>
        <dbReference type="ARBA" id="ARBA00001947"/>
    </source>
</evidence>
<evidence type="ECO:0000256" key="4">
    <source>
        <dbReference type="ARBA" id="ARBA00022833"/>
    </source>
</evidence>
<sequence length="243" mass="25555">MQNPSIVLYGPHTAKQEDRPIPTLTNPHDVLIRIAYVGVCGSDVHFWNHGGIGRPINPSTGIVMGHEASGTVHSIGSSVTRVAPGSRVAIEPGTPCRLCTFCKAGTYHLCRQMRFAAAPGPPDTPGALCKYYMVPEDMVMGSGTIGLMVAAVAREFGAHRIILVDILAQKLAFAREWLGVETFLASPSLTPEDSAAKLLAQFGLEEPGIDTTGGRVDTVIECSGAASSISTGVHVLRPGGVDV</sequence>
<feature type="domain" description="Alcohol dehydrogenase-like N-terminal" evidence="13">
    <location>
        <begin position="27"/>
        <end position="140"/>
    </location>
</feature>
<comment type="cofactor">
    <cofactor evidence="1 10">
        <name>Zn(2+)</name>
        <dbReference type="ChEBI" id="CHEBI:29105"/>
    </cofactor>
</comment>
<dbReference type="Gene3D" id="3.40.50.720">
    <property type="entry name" value="NAD(P)-binding Rossmann-like Domain"/>
    <property type="match status" value="1"/>
</dbReference>
<protein>
    <recommendedName>
        <fullName evidence="8">D-xylulose reductase</fullName>
        <ecNumber evidence="8">1.1.1.9</ecNumber>
    </recommendedName>
    <alternativeName>
        <fullName evidence="9">Xylitol dehydrogenase A</fullName>
    </alternativeName>
</protein>
<evidence type="ECO:0000256" key="7">
    <source>
        <dbReference type="ARBA" id="ARBA00025713"/>
    </source>
</evidence>
<dbReference type="InterPro" id="IPR002328">
    <property type="entry name" value="ADH_Zn_CS"/>
</dbReference>
<reference evidence="14" key="1">
    <citation type="submission" date="2019-04" db="EMBL/GenBank/DDBJ databases">
        <title>Sequencing of skin fungus with MAO and IRED activity.</title>
        <authorList>
            <person name="Marsaioli A.J."/>
            <person name="Bonatto J.M.C."/>
            <person name="Reis Junior O."/>
        </authorList>
    </citation>
    <scope>NUCLEOTIDE SEQUENCE</scope>
    <source>
        <strain evidence="14">30M1</strain>
    </source>
</reference>
<evidence type="ECO:0000256" key="11">
    <source>
        <dbReference type="SAM" id="MobiDB-lite"/>
    </source>
</evidence>
<evidence type="ECO:0000256" key="8">
    <source>
        <dbReference type="ARBA" id="ARBA00026119"/>
    </source>
</evidence>
<name>A0A9P4T9W1_CURKU</name>
<evidence type="ECO:0000259" key="12">
    <source>
        <dbReference type="Pfam" id="PF00107"/>
    </source>
</evidence>
<accession>A0A9P4T9W1</accession>
<comment type="similarity">
    <text evidence="2 10">Belongs to the zinc-containing alcohol dehydrogenase family.</text>
</comment>
<evidence type="ECO:0000256" key="10">
    <source>
        <dbReference type="RuleBase" id="RU361277"/>
    </source>
</evidence>
<comment type="function">
    <text evidence="6">Xylitol dehydrogenase which catalyzes the conversion of xylitol to D-xylulose. Xylose is a major component of hemicelluloses such as xylan. Most fungi utilize D-xylose via three enzymatic reactions, xylose reductase (XR), xylitol dehydrogenase (XDH), and xylulokinase, to form xylulose 5-phosphate, which enters pentose phosphate pathway.</text>
</comment>
<evidence type="ECO:0000256" key="2">
    <source>
        <dbReference type="ARBA" id="ARBA00008072"/>
    </source>
</evidence>
<keyword evidence="15" id="KW-1185">Reference proteome</keyword>
<evidence type="ECO:0000256" key="3">
    <source>
        <dbReference type="ARBA" id="ARBA00022723"/>
    </source>
</evidence>
<dbReference type="GO" id="GO:0003939">
    <property type="term" value="F:L-iditol 2-dehydrogenase (NAD+) activity"/>
    <property type="evidence" value="ECO:0007669"/>
    <property type="project" value="TreeGrafter"/>
</dbReference>
<proteinExistence type="inferred from homology"/>
<dbReference type="PROSITE" id="PS00059">
    <property type="entry name" value="ADH_ZINC"/>
    <property type="match status" value="1"/>
</dbReference>
<keyword evidence="3 10" id="KW-0479">Metal-binding</keyword>
<dbReference type="InterPro" id="IPR013154">
    <property type="entry name" value="ADH-like_N"/>
</dbReference>
<comment type="caution">
    <text evidence="14">The sequence shown here is derived from an EMBL/GenBank/DDBJ whole genome shotgun (WGS) entry which is preliminary data.</text>
</comment>
<dbReference type="GO" id="GO:0046526">
    <property type="term" value="F:D-xylulose reductase activity"/>
    <property type="evidence" value="ECO:0007669"/>
    <property type="project" value="UniProtKB-EC"/>
</dbReference>
<feature type="domain" description="Alcohol dehydrogenase-like C-terminal" evidence="12">
    <location>
        <begin position="145"/>
        <end position="241"/>
    </location>
</feature>
<dbReference type="AlphaFoldDB" id="A0A9P4T9W1"/>
<evidence type="ECO:0000313" key="14">
    <source>
        <dbReference type="EMBL" id="KAF2998293.1"/>
    </source>
</evidence>
<dbReference type="GO" id="GO:0008270">
    <property type="term" value="F:zinc ion binding"/>
    <property type="evidence" value="ECO:0007669"/>
    <property type="project" value="InterPro"/>
</dbReference>
<dbReference type="InterPro" id="IPR011032">
    <property type="entry name" value="GroES-like_sf"/>
</dbReference>
<dbReference type="GO" id="GO:0006062">
    <property type="term" value="P:sorbitol catabolic process"/>
    <property type="evidence" value="ECO:0007669"/>
    <property type="project" value="TreeGrafter"/>
</dbReference>
<evidence type="ECO:0000256" key="5">
    <source>
        <dbReference type="ARBA" id="ARBA00023002"/>
    </source>
</evidence>
<keyword evidence="5" id="KW-0560">Oxidoreductase</keyword>
<evidence type="ECO:0000259" key="13">
    <source>
        <dbReference type="Pfam" id="PF08240"/>
    </source>
</evidence>
<dbReference type="EMBL" id="SWKU01000020">
    <property type="protein sequence ID" value="KAF2998293.1"/>
    <property type="molecule type" value="Genomic_DNA"/>
</dbReference>
<gene>
    <name evidence="14" type="ORF">E8E13_007307</name>
</gene>
<dbReference type="Pfam" id="PF08240">
    <property type="entry name" value="ADH_N"/>
    <property type="match status" value="1"/>
</dbReference>
<keyword evidence="4 10" id="KW-0862">Zinc</keyword>
<dbReference type="PANTHER" id="PTHR43161">
    <property type="entry name" value="SORBITOL DEHYDROGENASE"/>
    <property type="match status" value="1"/>
</dbReference>